<feature type="transmembrane region" description="Helical" evidence="7">
    <location>
        <begin position="361"/>
        <end position="385"/>
    </location>
</feature>
<feature type="transmembrane region" description="Helical" evidence="7">
    <location>
        <begin position="66"/>
        <end position="89"/>
    </location>
</feature>
<keyword evidence="3" id="KW-1003">Cell membrane</keyword>
<dbReference type="CDD" id="cd06173">
    <property type="entry name" value="MFS_MefA_like"/>
    <property type="match status" value="1"/>
</dbReference>
<dbReference type="Pfam" id="PF05977">
    <property type="entry name" value="MFS_3"/>
    <property type="match status" value="1"/>
</dbReference>
<keyword evidence="2" id="KW-0813">Transport</keyword>
<evidence type="ECO:0000256" key="4">
    <source>
        <dbReference type="ARBA" id="ARBA00022692"/>
    </source>
</evidence>
<dbReference type="PANTHER" id="PTHR23513:SF6">
    <property type="entry name" value="MAJOR FACILITATOR SUPERFAMILY ASSOCIATED DOMAIN-CONTAINING PROTEIN"/>
    <property type="match status" value="1"/>
</dbReference>
<dbReference type="EMBL" id="JBIASD010000021">
    <property type="protein sequence ID" value="MFF3669333.1"/>
    <property type="molecule type" value="Genomic_DNA"/>
</dbReference>
<evidence type="ECO:0000256" key="1">
    <source>
        <dbReference type="ARBA" id="ARBA00004651"/>
    </source>
</evidence>
<evidence type="ECO:0000256" key="2">
    <source>
        <dbReference type="ARBA" id="ARBA00022448"/>
    </source>
</evidence>
<feature type="transmembrane region" description="Helical" evidence="7">
    <location>
        <begin position="270"/>
        <end position="289"/>
    </location>
</feature>
<feature type="transmembrane region" description="Helical" evidence="7">
    <location>
        <begin position="127"/>
        <end position="146"/>
    </location>
</feature>
<organism evidence="8 9">
    <name type="scientific">Microtetraspora malaysiensis</name>
    <dbReference type="NCBI Taxonomy" id="161358"/>
    <lineage>
        <taxon>Bacteria</taxon>
        <taxon>Bacillati</taxon>
        <taxon>Actinomycetota</taxon>
        <taxon>Actinomycetes</taxon>
        <taxon>Streptosporangiales</taxon>
        <taxon>Streptosporangiaceae</taxon>
        <taxon>Microtetraspora</taxon>
    </lineage>
</organism>
<evidence type="ECO:0000256" key="3">
    <source>
        <dbReference type="ARBA" id="ARBA00022475"/>
    </source>
</evidence>
<name>A0ABW6SWP5_9ACTN</name>
<keyword evidence="5 7" id="KW-1133">Transmembrane helix</keyword>
<evidence type="ECO:0000313" key="8">
    <source>
        <dbReference type="EMBL" id="MFF3669333.1"/>
    </source>
</evidence>
<accession>A0ABW6SWP5</accession>
<feature type="transmembrane region" description="Helical" evidence="7">
    <location>
        <begin position="309"/>
        <end position="329"/>
    </location>
</feature>
<comment type="caution">
    <text evidence="8">The sequence shown here is derived from an EMBL/GenBank/DDBJ whole genome shotgun (WGS) entry which is preliminary data.</text>
</comment>
<gene>
    <name evidence="8" type="ORF">ACFYXI_27460</name>
</gene>
<dbReference type="Proteomes" id="UP001602013">
    <property type="component" value="Unassembled WGS sequence"/>
</dbReference>
<feature type="transmembrane region" description="Helical" evidence="7">
    <location>
        <begin position="397"/>
        <end position="414"/>
    </location>
</feature>
<keyword evidence="4 7" id="KW-0812">Transmembrane</keyword>
<dbReference type="InterPro" id="IPR022324">
    <property type="entry name" value="Bacilysin_exporter_BacE_put"/>
</dbReference>
<dbReference type="InterPro" id="IPR010290">
    <property type="entry name" value="TM_effector"/>
</dbReference>
<feature type="transmembrane region" description="Helical" evidence="7">
    <location>
        <begin position="420"/>
        <end position="441"/>
    </location>
</feature>
<feature type="transmembrane region" description="Helical" evidence="7">
    <location>
        <begin position="95"/>
        <end position="115"/>
    </location>
</feature>
<dbReference type="SUPFAM" id="SSF103473">
    <property type="entry name" value="MFS general substrate transporter"/>
    <property type="match status" value="1"/>
</dbReference>
<keyword evidence="6 7" id="KW-0472">Membrane</keyword>
<dbReference type="PANTHER" id="PTHR23513">
    <property type="entry name" value="INTEGRAL MEMBRANE EFFLUX PROTEIN-RELATED"/>
    <property type="match status" value="1"/>
</dbReference>
<evidence type="ECO:0000256" key="5">
    <source>
        <dbReference type="ARBA" id="ARBA00022989"/>
    </source>
</evidence>
<keyword evidence="9" id="KW-1185">Reference proteome</keyword>
<protein>
    <submittedName>
        <fullName evidence="8">MFS transporter</fullName>
    </submittedName>
</protein>
<dbReference type="PRINTS" id="PR01988">
    <property type="entry name" value="EXPORTERBACE"/>
</dbReference>
<evidence type="ECO:0000256" key="6">
    <source>
        <dbReference type="ARBA" id="ARBA00023136"/>
    </source>
</evidence>
<dbReference type="Gene3D" id="1.20.1250.20">
    <property type="entry name" value="MFS general substrate transporter like domains"/>
    <property type="match status" value="2"/>
</dbReference>
<sequence length="457" mass="47460">MTTTQTAMTVAHIGLEERRSVAVQNRQESTFPEGVAPPSGGRSPRIFGVGGQMFSSLKQYPNFRRLWISNLFFFGGVWTQTLVLGWIVFDMTGSEFLMAVFTAVRLAPMLLGPLSGAISDRFDRIKLLLVASALALATITVVAVLASTNHISYWGLVIGGLCIGMTQSPSQPARSTLVLDFVGRGSLSNANALNSIAMNMTQVIGPAVGGGMIAAFGAPVALWISAALYLISLMALWPLRKAGKAATHAAGESLAKMLALGAKAVFSNRLATSVLLITLIANILLWPIYQAFMPVFAHVGLGLDAGGLGWLLTCSGLGGLLGSLSIAALGDFKFKGALFVIGTGAWGALWAAFALSSSVPLSFTLMAAIGLASSPFGILQTTLLLMMTEPSVQGRVMGIQELAIGVMPLAALALGAAAELIGVAVVALISGVLLVLLLGVLTARVPALLRYSGSTQG</sequence>
<evidence type="ECO:0000313" key="9">
    <source>
        <dbReference type="Proteomes" id="UP001602013"/>
    </source>
</evidence>
<comment type="subcellular location">
    <subcellularLocation>
        <location evidence="1">Cell membrane</location>
        <topology evidence="1">Multi-pass membrane protein</topology>
    </subcellularLocation>
</comment>
<feature type="transmembrane region" description="Helical" evidence="7">
    <location>
        <begin position="207"/>
        <end position="231"/>
    </location>
</feature>
<proteinExistence type="predicted"/>
<dbReference type="RefSeq" id="WP_387415325.1">
    <property type="nucleotide sequence ID" value="NZ_JBIASD010000021.1"/>
</dbReference>
<evidence type="ECO:0000256" key="7">
    <source>
        <dbReference type="SAM" id="Phobius"/>
    </source>
</evidence>
<dbReference type="InterPro" id="IPR036259">
    <property type="entry name" value="MFS_trans_sf"/>
</dbReference>
<reference evidence="8 9" key="1">
    <citation type="submission" date="2024-10" db="EMBL/GenBank/DDBJ databases">
        <title>The Natural Products Discovery Center: Release of the First 8490 Sequenced Strains for Exploring Actinobacteria Biosynthetic Diversity.</title>
        <authorList>
            <person name="Kalkreuter E."/>
            <person name="Kautsar S.A."/>
            <person name="Yang D."/>
            <person name="Bader C.D."/>
            <person name="Teijaro C.N."/>
            <person name="Fluegel L."/>
            <person name="Davis C.M."/>
            <person name="Simpson J.R."/>
            <person name="Lauterbach L."/>
            <person name="Steele A.D."/>
            <person name="Gui C."/>
            <person name="Meng S."/>
            <person name="Li G."/>
            <person name="Viehrig K."/>
            <person name="Ye F."/>
            <person name="Su P."/>
            <person name="Kiefer A.F."/>
            <person name="Nichols A."/>
            <person name="Cepeda A.J."/>
            <person name="Yan W."/>
            <person name="Fan B."/>
            <person name="Jiang Y."/>
            <person name="Adhikari A."/>
            <person name="Zheng C.-J."/>
            <person name="Schuster L."/>
            <person name="Cowan T.M."/>
            <person name="Smanski M.J."/>
            <person name="Chevrette M.G."/>
            <person name="De Carvalho L.P.S."/>
            <person name="Shen B."/>
        </authorList>
    </citation>
    <scope>NUCLEOTIDE SEQUENCE [LARGE SCALE GENOMIC DNA]</scope>
    <source>
        <strain evidence="8 9">NPDC002173</strain>
    </source>
</reference>
<feature type="transmembrane region" description="Helical" evidence="7">
    <location>
        <begin position="336"/>
        <end position="355"/>
    </location>
</feature>